<keyword evidence="4" id="KW-1133">Transmembrane helix</keyword>
<keyword evidence="4" id="KW-0812">Transmembrane</keyword>
<name>A0A3N0DXR7_9ACTN</name>
<reference evidence="7 8" key="1">
    <citation type="submission" date="2018-11" db="EMBL/GenBank/DDBJ databases">
        <authorList>
            <person name="Li F."/>
        </authorList>
    </citation>
    <scope>NUCLEOTIDE SEQUENCE [LARGE SCALE GENOMIC DNA]</scope>
    <source>
        <strain evidence="7 8">KIS18-7</strain>
    </source>
</reference>
<protein>
    <submittedName>
        <fullName evidence="7">ATP-binding protein</fullName>
    </submittedName>
</protein>
<dbReference type="Proteomes" id="UP000277094">
    <property type="component" value="Unassembled WGS sequence"/>
</dbReference>
<dbReference type="InterPro" id="IPR050482">
    <property type="entry name" value="Sensor_HK_TwoCompSys"/>
</dbReference>
<feature type="transmembrane region" description="Helical" evidence="4">
    <location>
        <begin position="128"/>
        <end position="146"/>
    </location>
</feature>
<evidence type="ECO:0000259" key="6">
    <source>
        <dbReference type="Pfam" id="PF04024"/>
    </source>
</evidence>
<evidence type="ECO:0000313" key="7">
    <source>
        <dbReference type="EMBL" id="RNL80296.1"/>
    </source>
</evidence>
<dbReference type="EMBL" id="RJSG01000002">
    <property type="protein sequence ID" value="RNL80296.1"/>
    <property type="molecule type" value="Genomic_DNA"/>
</dbReference>
<keyword evidence="3" id="KW-0902">Two-component regulatory system</keyword>
<feature type="transmembrane region" description="Helical" evidence="4">
    <location>
        <begin position="206"/>
        <end position="226"/>
    </location>
</feature>
<dbReference type="InterPro" id="IPR007168">
    <property type="entry name" value="Phageshock_PspC_N"/>
</dbReference>
<dbReference type="AlphaFoldDB" id="A0A3N0DXR7"/>
<keyword evidence="7" id="KW-0067">ATP-binding</keyword>
<evidence type="ECO:0000259" key="5">
    <source>
        <dbReference type="Pfam" id="PF02518"/>
    </source>
</evidence>
<dbReference type="OrthoDB" id="3534856at2"/>
<feature type="transmembrane region" description="Helical" evidence="4">
    <location>
        <begin position="102"/>
        <end position="122"/>
    </location>
</feature>
<dbReference type="RefSeq" id="WP_123234796.1">
    <property type="nucleotide sequence ID" value="NZ_RJSG01000002.1"/>
</dbReference>
<keyword evidence="8" id="KW-1185">Reference proteome</keyword>
<dbReference type="GO" id="GO:0005524">
    <property type="term" value="F:ATP binding"/>
    <property type="evidence" value="ECO:0007669"/>
    <property type="project" value="UniProtKB-KW"/>
</dbReference>
<dbReference type="CDD" id="cd16917">
    <property type="entry name" value="HATPase_UhpB-NarQ-NarX-like"/>
    <property type="match status" value="1"/>
</dbReference>
<proteinExistence type="predicted"/>
<sequence length="425" mass="45060">MTHPSYGPIAQQGAPPKAYRSADDAFIGGVAAGLAEHLRLPVLWVRAAFVLMTVMGGFGLLFYAGLWMFLPVQRHFDDSAPGLAAAGRQGKRPGRKLRLADYGPLIALGAIGLGLAVLFTMATGKGTFLWPVLLGLGGVAVLWRQADEAQKERWVDSTGRISVLKAVVGTGGASAYVRLIVGMVMVIGAITLFSVGGGGWGAARDVGLAATLGILGVGFIVGPWLFRLSSDLSEERAERVRSQERADVAAHLHDSVLQTLALIQKSANDPTTVARLARAQERDLRSWLFDSSGGDPTTLEAALRTLAGEVDEAYGVPVEVVCVGDVTVTEDLRALVLATREAVVNAARHSGADKVDLYAEARPGSVEVFVRDRGVGFDPDVVAADRHGLRDSILERMRRHGGTAAVRSNVGSGTEIRLTQPIRES</sequence>
<organism evidence="7 8">
    <name type="scientific">Nocardioides marmorisolisilvae</name>
    <dbReference type="NCBI Taxonomy" id="1542737"/>
    <lineage>
        <taxon>Bacteria</taxon>
        <taxon>Bacillati</taxon>
        <taxon>Actinomycetota</taxon>
        <taxon>Actinomycetes</taxon>
        <taxon>Propionibacteriales</taxon>
        <taxon>Nocardioidaceae</taxon>
        <taxon>Nocardioides</taxon>
    </lineage>
</organism>
<accession>A0A3N0DXR7</accession>
<dbReference type="PANTHER" id="PTHR24421:SF61">
    <property type="entry name" value="OXYGEN SENSOR HISTIDINE KINASE NREB"/>
    <property type="match status" value="1"/>
</dbReference>
<keyword evidence="1" id="KW-0808">Transferase</keyword>
<comment type="caution">
    <text evidence="7">The sequence shown here is derived from an EMBL/GenBank/DDBJ whole genome shotgun (WGS) entry which is preliminary data.</text>
</comment>
<dbReference type="SUPFAM" id="SSF55874">
    <property type="entry name" value="ATPase domain of HSP90 chaperone/DNA topoisomerase II/histidine kinase"/>
    <property type="match status" value="1"/>
</dbReference>
<dbReference type="InterPro" id="IPR003594">
    <property type="entry name" value="HATPase_dom"/>
</dbReference>
<feature type="domain" description="Phage shock protein PspC N-terminal" evidence="6">
    <location>
        <begin position="17"/>
        <end position="72"/>
    </location>
</feature>
<keyword evidence="2" id="KW-0418">Kinase</keyword>
<gene>
    <name evidence="7" type="ORF">EFL95_04620</name>
</gene>
<dbReference type="PANTHER" id="PTHR24421">
    <property type="entry name" value="NITRATE/NITRITE SENSOR PROTEIN NARX-RELATED"/>
    <property type="match status" value="1"/>
</dbReference>
<dbReference type="InterPro" id="IPR036890">
    <property type="entry name" value="HATPase_C_sf"/>
</dbReference>
<dbReference type="Pfam" id="PF04024">
    <property type="entry name" value="PspC"/>
    <property type="match status" value="1"/>
</dbReference>
<dbReference type="Gene3D" id="3.30.565.10">
    <property type="entry name" value="Histidine kinase-like ATPase, C-terminal domain"/>
    <property type="match status" value="1"/>
</dbReference>
<feature type="transmembrane region" description="Helical" evidence="4">
    <location>
        <begin position="167"/>
        <end position="194"/>
    </location>
</feature>
<feature type="domain" description="Histidine kinase/HSP90-like ATPase" evidence="5">
    <location>
        <begin position="331"/>
        <end position="422"/>
    </location>
</feature>
<keyword evidence="7" id="KW-0547">Nucleotide-binding</keyword>
<evidence type="ECO:0000256" key="4">
    <source>
        <dbReference type="SAM" id="Phobius"/>
    </source>
</evidence>
<feature type="transmembrane region" description="Helical" evidence="4">
    <location>
        <begin position="43"/>
        <end position="70"/>
    </location>
</feature>
<evidence type="ECO:0000313" key="8">
    <source>
        <dbReference type="Proteomes" id="UP000277094"/>
    </source>
</evidence>
<dbReference type="GO" id="GO:0000160">
    <property type="term" value="P:phosphorelay signal transduction system"/>
    <property type="evidence" value="ECO:0007669"/>
    <property type="project" value="UniProtKB-KW"/>
</dbReference>
<dbReference type="GO" id="GO:0016301">
    <property type="term" value="F:kinase activity"/>
    <property type="evidence" value="ECO:0007669"/>
    <property type="project" value="UniProtKB-KW"/>
</dbReference>
<dbReference type="Pfam" id="PF02518">
    <property type="entry name" value="HATPase_c"/>
    <property type="match status" value="1"/>
</dbReference>
<evidence type="ECO:0000256" key="1">
    <source>
        <dbReference type="ARBA" id="ARBA00022679"/>
    </source>
</evidence>
<keyword evidence="4" id="KW-0472">Membrane</keyword>
<evidence type="ECO:0000256" key="2">
    <source>
        <dbReference type="ARBA" id="ARBA00022777"/>
    </source>
</evidence>
<evidence type="ECO:0000256" key="3">
    <source>
        <dbReference type="ARBA" id="ARBA00023012"/>
    </source>
</evidence>